<dbReference type="AlphaFoldDB" id="W1PGE9"/>
<dbReference type="Gramene" id="ERN06774">
    <property type="protein sequence ID" value="ERN06774"/>
    <property type="gene ID" value="AMTR_s00005p00155670"/>
</dbReference>
<organism evidence="1 2">
    <name type="scientific">Amborella trichopoda</name>
    <dbReference type="NCBI Taxonomy" id="13333"/>
    <lineage>
        <taxon>Eukaryota</taxon>
        <taxon>Viridiplantae</taxon>
        <taxon>Streptophyta</taxon>
        <taxon>Embryophyta</taxon>
        <taxon>Tracheophyta</taxon>
        <taxon>Spermatophyta</taxon>
        <taxon>Magnoliopsida</taxon>
        <taxon>Amborellales</taxon>
        <taxon>Amborellaceae</taxon>
        <taxon>Amborella</taxon>
    </lineage>
</organism>
<evidence type="ECO:0000313" key="2">
    <source>
        <dbReference type="Proteomes" id="UP000017836"/>
    </source>
</evidence>
<name>W1PGE9_AMBTC</name>
<evidence type="ECO:0000313" key="1">
    <source>
        <dbReference type="EMBL" id="ERN06774.1"/>
    </source>
</evidence>
<dbReference type="Proteomes" id="UP000017836">
    <property type="component" value="Unassembled WGS sequence"/>
</dbReference>
<reference evidence="2" key="1">
    <citation type="journal article" date="2013" name="Science">
        <title>The Amborella genome and the evolution of flowering plants.</title>
        <authorList>
            <consortium name="Amborella Genome Project"/>
        </authorList>
    </citation>
    <scope>NUCLEOTIDE SEQUENCE [LARGE SCALE GENOMIC DNA]</scope>
</reference>
<dbReference type="EMBL" id="KI393866">
    <property type="protein sequence ID" value="ERN06774.1"/>
    <property type="molecule type" value="Genomic_DNA"/>
</dbReference>
<dbReference type="HOGENOM" id="CLU_127875_0_0_1"/>
<keyword evidence="2" id="KW-1185">Reference proteome</keyword>
<protein>
    <submittedName>
        <fullName evidence="1">Uncharacterized protein</fullName>
    </submittedName>
</protein>
<gene>
    <name evidence="1" type="ORF">AMTR_s00005p00155670</name>
</gene>
<proteinExistence type="predicted"/>
<sequence length="153" mass="18001">MSVQRMTIVEGEQHKILLEDAWALPTFPFGTLKKTLSEWESQINWGHLSLKCPTQATTPENLSRDLVMASSSFFPPVLVTESSFEEEDLSPRSRNWSQKYKKMEIMLKKEKMLRAGELVFFGEIVVVEECIPVEELNWNMARKRWRPRRRELQ</sequence>
<accession>W1PGE9</accession>